<evidence type="ECO:0000256" key="2">
    <source>
        <dbReference type="PIRSR" id="PIRSR000089-1"/>
    </source>
</evidence>
<dbReference type="CDD" id="cd01715">
    <property type="entry name" value="ETF_alpha"/>
    <property type="match status" value="1"/>
</dbReference>
<evidence type="ECO:0000313" key="7">
    <source>
        <dbReference type="Proteomes" id="UP000595091"/>
    </source>
</evidence>
<dbReference type="InterPro" id="IPR014729">
    <property type="entry name" value="Rossmann-like_a/b/a_fold"/>
</dbReference>
<reference evidence="5 7" key="3">
    <citation type="submission" date="2020-10" db="EMBL/GenBank/DDBJ databases">
        <title>Plasmid carrying two tetracycline resistance determinant.</title>
        <authorList>
            <person name="Yang Q."/>
        </authorList>
    </citation>
    <scope>NUCLEOTIDE SEQUENCE [LARGE SCALE GENOMIC DNA]</scope>
    <source>
        <strain evidence="5 7">T43</strain>
    </source>
</reference>
<feature type="binding site" evidence="2">
    <location>
        <position position="220"/>
    </location>
    <ligand>
        <name>FAD</name>
        <dbReference type="ChEBI" id="CHEBI:57692"/>
    </ligand>
</feature>
<dbReference type="EMBL" id="CP014162">
    <property type="protein sequence ID" value="AMB98370.1"/>
    <property type="molecule type" value="Genomic_DNA"/>
</dbReference>
<protein>
    <submittedName>
        <fullName evidence="5">Electron transfer flavoprotein subunit alpha/FixB family protein</fullName>
    </submittedName>
</protein>
<dbReference type="Proteomes" id="UP000067698">
    <property type="component" value="Chromosome"/>
</dbReference>
<dbReference type="InterPro" id="IPR029035">
    <property type="entry name" value="DHS-like_NAD/FAD-binding_dom"/>
</dbReference>
<dbReference type="AlphaFoldDB" id="A0A7M1KVT4"/>
<evidence type="ECO:0000259" key="3">
    <source>
        <dbReference type="SMART" id="SM00893"/>
    </source>
</evidence>
<feature type="binding site" evidence="2">
    <location>
        <begin position="245"/>
        <end position="246"/>
    </location>
    <ligand>
        <name>FAD</name>
        <dbReference type="ChEBI" id="CHEBI:57692"/>
    </ligand>
</feature>
<comment type="cofactor">
    <cofactor evidence="2">
        <name>FAD</name>
        <dbReference type="ChEBI" id="CHEBI:57692"/>
    </cofactor>
    <text evidence="2">Binds 1 FAD per dimer.</text>
</comment>
<evidence type="ECO:0000313" key="6">
    <source>
        <dbReference type="Proteomes" id="UP000067698"/>
    </source>
</evidence>
<dbReference type="GO" id="GO:0050660">
    <property type="term" value="F:flavin adenine dinucleotide binding"/>
    <property type="evidence" value="ECO:0007669"/>
    <property type="project" value="InterPro"/>
</dbReference>
<reference evidence="6" key="2">
    <citation type="submission" date="2016-01" db="EMBL/GenBank/DDBJ databases">
        <title>Six Aerococcus type strain genome sequencing and assembly using PacBio and Illumina Hiseq.</title>
        <authorList>
            <person name="Carkaci D."/>
            <person name="Dargis R."/>
            <person name="Nielsen X.C."/>
            <person name="Skovgaard O."/>
            <person name="Fuursted K."/>
            <person name="Christensen J.J."/>
        </authorList>
    </citation>
    <scope>NUCLEOTIDE SEQUENCE [LARGE SCALE GENOMIC DNA]</scope>
    <source>
        <strain evidence="6">CCUG28094</strain>
    </source>
</reference>
<feature type="binding site" evidence="2">
    <location>
        <position position="297"/>
    </location>
    <ligand>
        <name>FAD</name>
        <dbReference type="ChEBI" id="CHEBI:57692"/>
    </ligand>
</feature>
<evidence type="ECO:0000313" key="4">
    <source>
        <dbReference type="EMBL" id="AMB98370.1"/>
    </source>
</evidence>
<dbReference type="Proteomes" id="UP000595091">
    <property type="component" value="Chromosome"/>
</dbReference>
<dbReference type="SUPFAM" id="SSF52467">
    <property type="entry name" value="DHS-like NAD/FAD-binding domain"/>
    <property type="match status" value="1"/>
</dbReference>
<dbReference type="SUPFAM" id="SSF52402">
    <property type="entry name" value="Adenine nucleotide alpha hydrolases-like"/>
    <property type="match status" value="1"/>
</dbReference>
<proteinExistence type="inferred from homology"/>
<dbReference type="PANTHER" id="PTHR43153">
    <property type="entry name" value="ELECTRON TRANSFER FLAVOPROTEIN ALPHA"/>
    <property type="match status" value="1"/>
</dbReference>
<dbReference type="Pfam" id="PF01012">
    <property type="entry name" value="ETF"/>
    <property type="match status" value="1"/>
</dbReference>
<gene>
    <name evidence="4" type="ORF">AWM74_09155</name>
    <name evidence="5" type="ORF">IMX20_04835</name>
</gene>
<sequence>MNQGKSSGIWVVAEISEEIIHPSTLELLGKAHEMSQNSQDSVTAILLETSQTNHAASLIGHGADQVFVVKNDLFADFDPVLSKTAIKQLADDYQPNIILFAATLKGRALAPRLQGALQTGLTADCLDLSINDKGQLLQIKPSYGDNLMCTILTPTRRPQMATVRPNVFNTLPFDNTRQGAIIDLTIALERPYTYQVLERIPGQPQTNQITEADKVVAVGRGMKMQDNLVYTEKVADLLGAKVGATRPLAENGWYTHDEQIGQSGVTIQPQLLLNFGIAGAIQYTVGMNQAKFVFSVNKDPKAAIFKESDVGYVGDAVAFAKALAKQVESK</sequence>
<keyword evidence="2" id="KW-0285">Flavoprotein</keyword>
<dbReference type="GO" id="GO:0033539">
    <property type="term" value="P:fatty acid beta-oxidation using acyl-CoA dehydrogenase"/>
    <property type="evidence" value="ECO:0007669"/>
    <property type="project" value="TreeGrafter"/>
</dbReference>
<dbReference type="Pfam" id="PF00766">
    <property type="entry name" value="ETF_alpha"/>
    <property type="match status" value="1"/>
</dbReference>
<dbReference type="InterPro" id="IPR014731">
    <property type="entry name" value="ETF_asu_C"/>
</dbReference>
<dbReference type="GeneID" id="92867730"/>
<organism evidence="5 7">
    <name type="scientific">Aerococcus urinaeequi</name>
    <dbReference type="NCBI Taxonomy" id="51665"/>
    <lineage>
        <taxon>Bacteria</taxon>
        <taxon>Bacillati</taxon>
        <taxon>Bacillota</taxon>
        <taxon>Bacilli</taxon>
        <taxon>Lactobacillales</taxon>
        <taxon>Aerococcaceae</taxon>
        <taxon>Aerococcus</taxon>
    </lineage>
</organism>
<dbReference type="SMART" id="SM00893">
    <property type="entry name" value="ETF"/>
    <property type="match status" value="1"/>
</dbReference>
<dbReference type="EMBL" id="CP063065">
    <property type="protein sequence ID" value="QOQ79998.1"/>
    <property type="molecule type" value="Genomic_DNA"/>
</dbReference>
<dbReference type="PIRSF" id="PIRSF000089">
    <property type="entry name" value="Electra_flavoP_a"/>
    <property type="match status" value="1"/>
</dbReference>
<dbReference type="Gene3D" id="3.40.50.1220">
    <property type="entry name" value="TPP-binding domain"/>
    <property type="match status" value="1"/>
</dbReference>
<dbReference type="RefSeq" id="WP_026466056.1">
    <property type="nucleotide sequence ID" value="NZ_CP014162.1"/>
</dbReference>
<evidence type="ECO:0000256" key="1">
    <source>
        <dbReference type="ARBA" id="ARBA00005817"/>
    </source>
</evidence>
<comment type="similarity">
    <text evidence="1">Belongs to the ETF alpha-subunit/FixB family.</text>
</comment>
<reference evidence="4 6" key="1">
    <citation type="journal article" date="2016" name="Genome Announc.">
        <title>Complete Genome Sequences of Aerococcus christensenii CCUG 28831T, Aerococcus sanguinicola CCUG 43001T, Aerococcus urinae CCUG 36881T, Aerococcus urinaeequi CCUG 28094T, Aerococcus urinaehominis CCUG 42038 BT, and Aerococcus viridans CCUG 4311T.</title>
        <authorList>
            <person name="Carkaci D."/>
            <person name="Dargis R."/>
            <person name="Nielsen X.C."/>
            <person name="Skovgaard O."/>
            <person name="Fuursted K."/>
            <person name="Christensen J.J."/>
        </authorList>
    </citation>
    <scope>NUCLEOTIDE SEQUENCE [LARGE SCALE GENOMIC DNA]</scope>
    <source>
        <strain evidence="4 6">CCUG28094</strain>
    </source>
</reference>
<name>A0A7M1KVT4_9LACT</name>
<feature type="domain" description="Electron transfer flavoprotein alpha/beta-subunit N-terminal" evidence="3">
    <location>
        <begin position="9"/>
        <end position="191"/>
    </location>
</feature>
<feature type="binding site" evidence="2">
    <location>
        <begin position="259"/>
        <end position="263"/>
    </location>
    <ligand>
        <name>FAD</name>
        <dbReference type="ChEBI" id="CHEBI:57692"/>
    </ligand>
</feature>
<dbReference type="PANTHER" id="PTHR43153:SF1">
    <property type="entry name" value="ELECTRON TRANSFER FLAVOPROTEIN SUBUNIT ALPHA, MITOCHONDRIAL"/>
    <property type="match status" value="1"/>
</dbReference>
<dbReference type="GO" id="GO:0009055">
    <property type="term" value="F:electron transfer activity"/>
    <property type="evidence" value="ECO:0007669"/>
    <property type="project" value="InterPro"/>
</dbReference>
<evidence type="ECO:0000313" key="5">
    <source>
        <dbReference type="EMBL" id="QOQ79998.1"/>
    </source>
</evidence>
<dbReference type="InterPro" id="IPR014730">
    <property type="entry name" value="ETF_a/b_N"/>
</dbReference>
<accession>A0A7M1KVT4</accession>
<keyword evidence="2" id="KW-0274">FAD</keyword>
<dbReference type="InterPro" id="IPR001308">
    <property type="entry name" value="ETF_a/FixB"/>
</dbReference>
<dbReference type="InterPro" id="IPR033947">
    <property type="entry name" value="ETF_alpha_N"/>
</dbReference>
<dbReference type="Gene3D" id="3.40.50.620">
    <property type="entry name" value="HUPs"/>
    <property type="match status" value="1"/>
</dbReference>